<dbReference type="EMBL" id="JAQQBS010001425">
    <property type="protein sequence ID" value="KAK0157401.1"/>
    <property type="molecule type" value="Genomic_DNA"/>
</dbReference>
<dbReference type="GO" id="GO:0071897">
    <property type="term" value="P:DNA biosynthetic process"/>
    <property type="evidence" value="ECO:0007669"/>
    <property type="project" value="UniProtKB-ARBA"/>
</dbReference>
<proteinExistence type="predicted"/>
<accession>A0AA39C3T6</accession>
<comment type="caution">
    <text evidence="1">The sequence shown here is derived from an EMBL/GenBank/DDBJ whole genome shotgun (WGS) entry which is preliminary data.</text>
</comment>
<gene>
    <name evidence="1" type="ORF">PV328_011146</name>
</gene>
<dbReference type="InterPro" id="IPR043502">
    <property type="entry name" value="DNA/RNA_pol_sf"/>
</dbReference>
<protein>
    <submittedName>
        <fullName evidence="1">Uncharacterized protein</fullName>
    </submittedName>
</protein>
<evidence type="ECO:0000313" key="2">
    <source>
        <dbReference type="Proteomes" id="UP001168990"/>
    </source>
</evidence>
<reference evidence="1" key="2">
    <citation type="submission" date="2023-03" db="EMBL/GenBank/DDBJ databases">
        <authorList>
            <person name="Inwood S.N."/>
            <person name="Skelly J.G."/>
            <person name="Guhlin J."/>
            <person name="Harrop T.W.R."/>
            <person name="Goldson S.G."/>
            <person name="Dearden P.K."/>
        </authorList>
    </citation>
    <scope>NUCLEOTIDE SEQUENCE</scope>
    <source>
        <strain evidence="1">Irish</strain>
        <tissue evidence="1">Whole body</tissue>
    </source>
</reference>
<evidence type="ECO:0000313" key="1">
    <source>
        <dbReference type="EMBL" id="KAK0157401.1"/>
    </source>
</evidence>
<name>A0AA39C3T6_9HYME</name>
<keyword evidence="2" id="KW-1185">Reference proteome</keyword>
<organism evidence="1 2">
    <name type="scientific">Microctonus aethiopoides</name>
    <dbReference type="NCBI Taxonomy" id="144406"/>
    <lineage>
        <taxon>Eukaryota</taxon>
        <taxon>Metazoa</taxon>
        <taxon>Ecdysozoa</taxon>
        <taxon>Arthropoda</taxon>
        <taxon>Hexapoda</taxon>
        <taxon>Insecta</taxon>
        <taxon>Pterygota</taxon>
        <taxon>Neoptera</taxon>
        <taxon>Endopterygota</taxon>
        <taxon>Hymenoptera</taxon>
        <taxon>Apocrita</taxon>
        <taxon>Ichneumonoidea</taxon>
        <taxon>Braconidae</taxon>
        <taxon>Euphorinae</taxon>
        <taxon>Microctonus</taxon>
    </lineage>
</organism>
<reference evidence="1" key="1">
    <citation type="journal article" date="2023" name="bioRxiv">
        <title>Scaffold-level genome assemblies of two parasitoid biocontrol wasps reveal the parthenogenesis mechanism and an associated novel virus.</title>
        <authorList>
            <person name="Inwood S."/>
            <person name="Skelly J."/>
            <person name="Guhlin J."/>
            <person name="Harrop T."/>
            <person name="Goldson S."/>
            <person name="Dearden P."/>
        </authorList>
    </citation>
    <scope>NUCLEOTIDE SEQUENCE</scope>
    <source>
        <strain evidence="1">Irish</strain>
        <tissue evidence="1">Whole body</tissue>
    </source>
</reference>
<sequence>MFLEYDLSSEGFTPDTKKIQAIMEYPRPTTIVELRRSLEWTLLAKEPFKKTKHDRSNISKTAFLSPTAPLVLTTAASFPVSRLLLNLWTNFHYAHFSFLLSYILCWYHKSGPKLEKPVVLRVDIDLDEDAFQIL</sequence>
<dbReference type="SUPFAM" id="SSF56672">
    <property type="entry name" value="DNA/RNA polymerases"/>
    <property type="match status" value="1"/>
</dbReference>
<dbReference type="AlphaFoldDB" id="A0AA39C3T6"/>
<dbReference type="Proteomes" id="UP001168990">
    <property type="component" value="Unassembled WGS sequence"/>
</dbReference>